<comment type="caution">
    <text evidence="2">The sequence shown here is derived from an EMBL/GenBank/DDBJ whole genome shotgun (WGS) entry which is preliminary data.</text>
</comment>
<evidence type="ECO:0000313" key="2">
    <source>
        <dbReference type="EMBL" id="KAF7352183.1"/>
    </source>
</evidence>
<feature type="region of interest" description="Disordered" evidence="1">
    <location>
        <begin position="786"/>
        <end position="818"/>
    </location>
</feature>
<accession>A0A8H7CYK7</accession>
<evidence type="ECO:0008006" key="4">
    <source>
        <dbReference type="Google" id="ProtNLM"/>
    </source>
</evidence>
<protein>
    <recommendedName>
        <fullName evidence="4">C2H2-type domain-containing protein</fullName>
    </recommendedName>
</protein>
<feature type="compositionally biased region" description="Low complexity" evidence="1">
    <location>
        <begin position="1254"/>
        <end position="1263"/>
    </location>
</feature>
<dbReference type="Proteomes" id="UP000620124">
    <property type="component" value="Unassembled WGS sequence"/>
</dbReference>
<reference evidence="2" key="1">
    <citation type="submission" date="2020-05" db="EMBL/GenBank/DDBJ databases">
        <title>Mycena genomes resolve the evolution of fungal bioluminescence.</title>
        <authorList>
            <person name="Tsai I.J."/>
        </authorList>
    </citation>
    <scope>NUCLEOTIDE SEQUENCE</scope>
    <source>
        <strain evidence="2">CCC161011</strain>
    </source>
</reference>
<feature type="compositionally biased region" description="Acidic residues" evidence="1">
    <location>
        <begin position="1215"/>
        <end position="1224"/>
    </location>
</feature>
<feature type="region of interest" description="Disordered" evidence="1">
    <location>
        <begin position="897"/>
        <end position="927"/>
    </location>
</feature>
<evidence type="ECO:0000313" key="3">
    <source>
        <dbReference type="Proteomes" id="UP000620124"/>
    </source>
</evidence>
<feature type="compositionally biased region" description="Basic residues" evidence="1">
    <location>
        <begin position="918"/>
        <end position="927"/>
    </location>
</feature>
<keyword evidence="3" id="KW-1185">Reference proteome</keyword>
<feature type="compositionally biased region" description="Acidic residues" evidence="1">
    <location>
        <begin position="26"/>
        <end position="36"/>
    </location>
</feature>
<feature type="region of interest" description="Disordered" evidence="1">
    <location>
        <begin position="11"/>
        <end position="114"/>
    </location>
</feature>
<organism evidence="2 3">
    <name type="scientific">Mycena venus</name>
    <dbReference type="NCBI Taxonomy" id="2733690"/>
    <lineage>
        <taxon>Eukaryota</taxon>
        <taxon>Fungi</taxon>
        <taxon>Dikarya</taxon>
        <taxon>Basidiomycota</taxon>
        <taxon>Agaricomycotina</taxon>
        <taxon>Agaricomycetes</taxon>
        <taxon>Agaricomycetidae</taxon>
        <taxon>Agaricales</taxon>
        <taxon>Marasmiineae</taxon>
        <taxon>Mycenaceae</taxon>
        <taxon>Mycena</taxon>
    </lineage>
</organism>
<dbReference type="OrthoDB" id="2687259at2759"/>
<proteinExistence type="predicted"/>
<dbReference type="InterPro" id="IPR041078">
    <property type="entry name" value="Plavaka"/>
</dbReference>
<feature type="compositionally biased region" description="Pro residues" evidence="1">
    <location>
        <begin position="94"/>
        <end position="103"/>
    </location>
</feature>
<feature type="region of interest" description="Disordered" evidence="1">
    <location>
        <begin position="1197"/>
        <end position="1324"/>
    </location>
</feature>
<feature type="compositionally biased region" description="Basic residues" evidence="1">
    <location>
        <begin position="794"/>
        <end position="812"/>
    </location>
</feature>
<name>A0A8H7CYK7_9AGAR</name>
<dbReference type="Pfam" id="PF18759">
    <property type="entry name" value="Plavaka"/>
    <property type="match status" value="1"/>
</dbReference>
<evidence type="ECO:0000256" key="1">
    <source>
        <dbReference type="SAM" id="MobiDB-lite"/>
    </source>
</evidence>
<feature type="compositionally biased region" description="Low complexity" evidence="1">
    <location>
        <begin position="897"/>
        <end position="917"/>
    </location>
</feature>
<sequence length="1324" mass="149571">MFACLCDEKFPNKQGLRNHQRRCEVYNEESSEDGGDDPMAQFQAQRAKKRQKLHQTASVPVPEATGPSLIPDSPQDFQLPDAPMDDGPALSPVPQQPAFPTPEPELNAAGRPVRKKRPTWKLLQLLPDPPAPVLDLEITPPDDNTTPPPAPMAFMWENIKTAMNNFGLYREYPRIPTHDPDSTLSLNDLSDVPKAPQPASAQLSEAAMAPLRLDSSSEPQTRSNPYYPFPNSTAWGITNWMWSGSPLKSIQEVTKLVDFLKSDEFNPADLECFNLVKETERLDKSLKSETVRDGWSEVSVEIEANGKPHTPAAPVPLFTVPGLFLRPLSEVIRSAIRDPMSRHFHFTPFRQFHKSGPDAIPSRIYDEIYSSEAMIEAYEKLQTQPNEPNCTLEKVVLSLMWWSDSTHLASFGNASLWPLYLFFGNLSKWIRGKPRSGACHHVAYIPKARIFGSSLHCLLTRSVQLPDSFHDFFTNLTGEGPSADVLAHCRRELMHAVWAKIFDGDFMNAYEHGIVLECHDGVLRRFYPRIFTYSADYPEKVLLACIRNMGKCPCPRCTISKDKIDGLGTKNDDKNRVKLERVDNQNYKTKIASAQRFIHEHGLGVKSKRVEALLDPTSLVPTKNTFSERFSRFGFNFYKMLVPDFLHEFELGVFKSLFSHLIRILIAHGGSAIQTLNARYRLVPTFGQAVIRRFDTNASAMKKMAARNFEDLLQCAIPVFEGLLPEGPNRTVLDLLFTCAEWHALGKLRMHATPFIKRLSDTTTFLGRQLRHFVVHICPQFDTRELPREEAARGRRNARKKKSKPTPTRQKRTPAAEKKKVSMSLLTYKLHSLGDYVRTILWLGTTDSYSTQTGELEHRRVKRFYARTNKNTAVRQMTFLERREQALLKIARAVGKANATAATPATPTETAASASAPKPKKKKKTVTKKKRAYVDFAESESLPYTAPEEHHHISHSRNFPVSITEFLRENEGDPAIEDFLPKLKDHLLGRLIHPEWSSEGSGYEFTPGQHFRLLIKNDRFYRHKVLRVNYTTYDVRRGQDSMNPRTRANILTLAPEGSAHPFAYARITGVFHVDVVHNVPGASQFPTLMEVLWVRNFRIDTSFRAGFKAKRLHRLQFLPMDDPNAFSFLNPDEVIRGSHLIPAYHYGRTDDLLGGASLALDFEDYDDDKEWRYHYVNIFVDRDMYVRYVGGGVGHYQVEIPEEEDPPAEDRPEDLSEDSEEDVPEPPTHLPEEEIPDEPRMPDADGVDEVVIPSRGADAASDAEGSDDGEEDRDSTVESDEGSAADADGEDAGLDESGSEDDDLGAEDGEGFMDPEDEEGYAPL</sequence>
<feature type="region of interest" description="Disordered" evidence="1">
    <location>
        <begin position="179"/>
        <end position="204"/>
    </location>
</feature>
<feature type="compositionally biased region" description="Acidic residues" evidence="1">
    <location>
        <begin position="1264"/>
        <end position="1324"/>
    </location>
</feature>
<gene>
    <name evidence="2" type="ORF">MVEN_01181500</name>
</gene>
<dbReference type="EMBL" id="JACAZI010000009">
    <property type="protein sequence ID" value="KAF7352183.1"/>
    <property type="molecule type" value="Genomic_DNA"/>
</dbReference>